<dbReference type="EMBL" id="KZ858978">
    <property type="protein sequence ID" value="RDW26539.1"/>
    <property type="molecule type" value="Genomic_DNA"/>
</dbReference>
<evidence type="ECO:0000256" key="4">
    <source>
        <dbReference type="SAM" id="MobiDB-lite"/>
    </source>
</evidence>
<dbReference type="InterPro" id="IPR020472">
    <property type="entry name" value="WD40_PAC1"/>
</dbReference>
<keyword evidence="1 3" id="KW-0853">WD repeat</keyword>
<feature type="compositionally biased region" description="Basic and acidic residues" evidence="4">
    <location>
        <begin position="864"/>
        <end position="879"/>
    </location>
</feature>
<keyword evidence="2" id="KW-0677">Repeat</keyword>
<dbReference type="AlphaFoldDB" id="A0A371C8E0"/>
<dbReference type="PRINTS" id="PR00320">
    <property type="entry name" value="GPROTEINBRPT"/>
</dbReference>
<sequence>MYKHSQDTTFCPAEECLLCHVKQNVGSEAVLELLLPRFWVYSNWRKFKSEVWTMAAIREYVGSLLNNATGGSANNSNSGINSAPDSAGTSPKKHSLALPHTPPTGTSRAASHSSAFNSASDEADDNVQFRDIHPAALVRTETEDVDRQLNHFHFEDRGASSEPEQIPLRGRQGRKDDPYGSTFFSAKETFLDGRDRDIKLVIPETRDSRELSRPRRSPVSATASSHSGGGFFSRILQKRKNSGRQSIEAEEQEDDEQDQDGEDKRAEGWCADVMGYAPNYSMFSDLKYVKVRAHHRPSHQKKRNFDRLFLAQELRTHDPSDPLATDNSRLASQTAQKVISSSPIGAIWAMKFSLDGRYLAAAGQDRVLRVWKVCTRPQNSPYEDYFGFKGTKMYAPVFEESPEREFRGHEGDILDLSWSKNNFLISSSMDKTVRLWHPDRQEEIASFPHNDFVTCVEFHPKDDRFFVSGSMDRQLRLWSILDNQVAFARQVPDIVTAVAFTPNGNTVIAGCLRGQLYFYQTHQLVLQTQLQVRISTKVKHAYKSKITGIQVVTEPKKSRTHNNIYNPMHAAVAAEDDYKMLITTNDSRIRLYNYRTKALIAKYRGLDNDHSQIKASFSDDYRFIISGSEGERTYIWDTIRSDSGTGLNHVSSKTIKAYEYFHSHQSTVTVALFAPLQTRQLLDLAHDPIYSIVNPPKVVLGQNDMTPEKALYPHHDGHIIVAADYSGKIKVFRQDSAYTKRKLAEDSASFIQSRRSLNSIGGASGRSSPRGRSSRSSSASAWNRFSRGVRSPAVSPGTSVHRKSFGASTSTGPAPFGVIANGLSSANHTIMDPSTFPRARKSSTSGLSQISRRTSESLFSPEKSVPEIHVNDEDGREIEPTGSIRSNSVLMTDSDQELDEDTDQEEQDELTEQASLVCEKCGSQNFKVRVIEGMTSSTYEYESSTGRKWNRYRWNPSGYFRNHEDVVIGVRCSSRQFWC</sequence>
<dbReference type="SMART" id="SM00320">
    <property type="entry name" value="WD40"/>
    <property type="match status" value="7"/>
</dbReference>
<dbReference type="Gene3D" id="2.130.10.10">
    <property type="entry name" value="YVTN repeat-like/Quinoprotein amine dehydrogenase"/>
    <property type="match status" value="1"/>
</dbReference>
<reference evidence="5 6" key="1">
    <citation type="submission" date="2018-07" db="EMBL/GenBank/DDBJ databases">
        <title>Draft Genome Assemblies for Five Robust Yarrowia lipolytica Strains Exhibiting High Lipid Production and Pentose Sugar Utilization and Sugar Alcohol Secretion from Undetoxified Lignocellulosic Biomass Hydrolysates.</title>
        <authorList>
            <consortium name="DOE Joint Genome Institute"/>
            <person name="Walker C."/>
            <person name="Ryu S."/>
            <person name="Na H."/>
            <person name="Zane M."/>
            <person name="LaButti K."/>
            <person name="Lipzen A."/>
            <person name="Haridas S."/>
            <person name="Barry K."/>
            <person name="Grigoriev I.V."/>
            <person name="Quarterman J."/>
            <person name="Slininger P."/>
            <person name="Dien B."/>
            <person name="Trinh C.T."/>
        </authorList>
    </citation>
    <scope>NUCLEOTIDE SEQUENCE [LARGE SCALE GENOMIC DNA]</scope>
    <source>
        <strain evidence="5 6">YB392</strain>
    </source>
</reference>
<gene>
    <name evidence="5" type="ORF">B0I71DRAFT_164312</name>
</gene>
<dbReference type="PANTHER" id="PTHR14221">
    <property type="entry name" value="WD REPEAT DOMAIN 44"/>
    <property type="match status" value="1"/>
</dbReference>
<feature type="region of interest" description="Disordered" evidence="4">
    <location>
        <begin position="758"/>
        <end position="814"/>
    </location>
</feature>
<dbReference type="InterPro" id="IPR040324">
    <property type="entry name" value="WDR44/Dgr2"/>
</dbReference>
<dbReference type="InterPro" id="IPR015943">
    <property type="entry name" value="WD40/YVTN_repeat-like_dom_sf"/>
</dbReference>
<dbReference type="InterPro" id="IPR001680">
    <property type="entry name" value="WD40_rpt"/>
</dbReference>
<feature type="region of interest" description="Disordered" evidence="4">
    <location>
        <begin position="830"/>
        <end position="907"/>
    </location>
</feature>
<feature type="region of interest" description="Disordered" evidence="4">
    <location>
        <begin position="153"/>
        <end position="180"/>
    </location>
</feature>
<evidence type="ECO:0000256" key="3">
    <source>
        <dbReference type="PROSITE-ProRule" id="PRU00221"/>
    </source>
</evidence>
<feature type="compositionally biased region" description="Polar residues" evidence="4">
    <location>
        <begin position="842"/>
        <end position="858"/>
    </location>
</feature>
<dbReference type="InterPro" id="IPR036322">
    <property type="entry name" value="WD40_repeat_dom_sf"/>
</dbReference>
<dbReference type="PROSITE" id="PS50294">
    <property type="entry name" value="WD_REPEATS_REGION"/>
    <property type="match status" value="2"/>
</dbReference>
<evidence type="ECO:0000256" key="2">
    <source>
        <dbReference type="ARBA" id="ARBA00022737"/>
    </source>
</evidence>
<feature type="compositionally biased region" description="Acidic residues" evidence="4">
    <location>
        <begin position="894"/>
        <end position="907"/>
    </location>
</feature>
<evidence type="ECO:0000313" key="5">
    <source>
        <dbReference type="EMBL" id="RDW26539.1"/>
    </source>
</evidence>
<dbReference type="VEuPathDB" id="FungiDB:YALI1_E04629g"/>
<feature type="compositionally biased region" description="Low complexity" evidence="4">
    <location>
        <begin position="107"/>
        <end position="120"/>
    </location>
</feature>
<dbReference type="PROSITE" id="PS50082">
    <property type="entry name" value="WD_REPEATS_2"/>
    <property type="match status" value="3"/>
</dbReference>
<evidence type="ECO:0000256" key="1">
    <source>
        <dbReference type="ARBA" id="ARBA00022574"/>
    </source>
</evidence>
<dbReference type="PANTHER" id="PTHR14221:SF0">
    <property type="entry name" value="WD REPEAT-CONTAINING PROTEIN 44"/>
    <property type="match status" value="1"/>
</dbReference>
<protein>
    <submittedName>
        <fullName evidence="5">WD40-repeat-containing domain protein</fullName>
    </submittedName>
</protein>
<feature type="compositionally biased region" description="Acidic residues" evidence="4">
    <location>
        <begin position="248"/>
        <end position="261"/>
    </location>
</feature>
<evidence type="ECO:0000313" key="6">
    <source>
        <dbReference type="Proteomes" id="UP000256601"/>
    </source>
</evidence>
<feature type="repeat" description="WD" evidence="3">
    <location>
        <begin position="406"/>
        <end position="446"/>
    </location>
</feature>
<dbReference type="VEuPathDB" id="FungiDB:YALI0_E03850g"/>
<accession>A0A371C8E0</accession>
<name>A0A371C8E0_YARLL</name>
<feature type="region of interest" description="Disordered" evidence="4">
    <location>
        <begin position="205"/>
        <end position="263"/>
    </location>
</feature>
<feature type="repeat" description="WD" evidence="3">
    <location>
        <begin position="446"/>
        <end position="488"/>
    </location>
</feature>
<organism evidence="5 6">
    <name type="scientific">Yarrowia lipolytica</name>
    <name type="common">Candida lipolytica</name>
    <dbReference type="NCBI Taxonomy" id="4952"/>
    <lineage>
        <taxon>Eukaryota</taxon>
        <taxon>Fungi</taxon>
        <taxon>Dikarya</taxon>
        <taxon>Ascomycota</taxon>
        <taxon>Saccharomycotina</taxon>
        <taxon>Dipodascomycetes</taxon>
        <taxon>Dipodascales</taxon>
        <taxon>Dipodascales incertae sedis</taxon>
        <taxon>Yarrowia</taxon>
    </lineage>
</organism>
<feature type="compositionally biased region" description="Low complexity" evidence="4">
    <location>
        <begin position="759"/>
        <end position="781"/>
    </location>
</feature>
<dbReference type="Proteomes" id="UP000256601">
    <property type="component" value="Unassembled WGS sequence"/>
</dbReference>
<feature type="region of interest" description="Disordered" evidence="4">
    <location>
        <begin position="75"/>
        <end position="128"/>
    </location>
</feature>
<dbReference type="Pfam" id="PF00400">
    <property type="entry name" value="WD40"/>
    <property type="match status" value="3"/>
</dbReference>
<feature type="repeat" description="WD" evidence="3">
    <location>
        <begin position="340"/>
        <end position="373"/>
    </location>
</feature>
<dbReference type="SUPFAM" id="SSF50978">
    <property type="entry name" value="WD40 repeat-like"/>
    <property type="match status" value="1"/>
</dbReference>
<proteinExistence type="predicted"/>